<keyword evidence="12 18" id="KW-0067">ATP-binding</keyword>
<keyword evidence="3" id="KW-0723">Serine/threonine-protein kinase</keyword>
<dbReference type="PANTHER" id="PTHR45631:SF212">
    <property type="entry name" value="PROTEIN KINASE DOMAIN-CONTAINING PROTEIN"/>
    <property type="match status" value="1"/>
</dbReference>
<dbReference type="Proteomes" id="UP001054252">
    <property type="component" value="Unassembled WGS sequence"/>
</dbReference>
<keyword evidence="6" id="KW-0808">Transferase</keyword>
<comment type="subcellular location">
    <subcellularLocation>
        <location evidence="1">Membrane</location>
        <topology evidence="1">Single-pass membrane protein</topology>
    </subcellularLocation>
</comment>
<evidence type="ECO:0000256" key="14">
    <source>
        <dbReference type="ARBA" id="ARBA00023136"/>
    </source>
</evidence>
<dbReference type="InterPro" id="IPR032675">
    <property type="entry name" value="LRR_dom_sf"/>
</dbReference>
<dbReference type="GO" id="GO:0005524">
    <property type="term" value="F:ATP binding"/>
    <property type="evidence" value="ECO:0007669"/>
    <property type="project" value="UniProtKB-UniRule"/>
</dbReference>
<keyword evidence="15" id="KW-0675">Receptor</keyword>
<evidence type="ECO:0000313" key="22">
    <source>
        <dbReference type="EMBL" id="GKV27217.1"/>
    </source>
</evidence>
<evidence type="ECO:0000256" key="10">
    <source>
        <dbReference type="ARBA" id="ARBA00022741"/>
    </source>
</evidence>
<keyword evidence="5" id="KW-0433">Leucine-rich repeat</keyword>
<dbReference type="Pfam" id="PF07714">
    <property type="entry name" value="PK_Tyr_Ser-Thr"/>
    <property type="match status" value="1"/>
</dbReference>
<dbReference type="InterPro" id="IPR024788">
    <property type="entry name" value="Malectin-like_Carb-bd_dom"/>
</dbReference>
<evidence type="ECO:0000256" key="8">
    <source>
        <dbReference type="ARBA" id="ARBA00022729"/>
    </source>
</evidence>
<dbReference type="InterPro" id="IPR001611">
    <property type="entry name" value="Leu-rich_rpt"/>
</dbReference>
<dbReference type="CDD" id="cd14066">
    <property type="entry name" value="STKc_IRAK"/>
    <property type="match status" value="1"/>
</dbReference>
<dbReference type="SMART" id="SM00220">
    <property type="entry name" value="S_TKc"/>
    <property type="match status" value="1"/>
</dbReference>
<dbReference type="AlphaFoldDB" id="A0AAV5KRW3"/>
<evidence type="ECO:0000256" key="19">
    <source>
        <dbReference type="SAM" id="Phobius"/>
    </source>
</evidence>
<keyword evidence="7 19" id="KW-0812">Transmembrane</keyword>
<evidence type="ECO:0000256" key="16">
    <source>
        <dbReference type="ARBA" id="ARBA00047899"/>
    </source>
</evidence>
<dbReference type="FunFam" id="1.10.510.10:FF:000146">
    <property type="entry name" value="LRR receptor-like serine/threonine-protein kinase IOS1"/>
    <property type="match status" value="1"/>
</dbReference>
<dbReference type="GO" id="GO:0004674">
    <property type="term" value="F:protein serine/threonine kinase activity"/>
    <property type="evidence" value="ECO:0007669"/>
    <property type="project" value="UniProtKB-KW"/>
</dbReference>
<keyword evidence="10 18" id="KW-0547">Nucleotide-binding</keyword>
<keyword evidence="11" id="KW-0418">Kinase</keyword>
<evidence type="ECO:0000256" key="18">
    <source>
        <dbReference type="PROSITE-ProRule" id="PRU10141"/>
    </source>
</evidence>
<dbReference type="InterPro" id="IPR000719">
    <property type="entry name" value="Prot_kinase_dom"/>
</dbReference>
<dbReference type="PROSITE" id="PS00108">
    <property type="entry name" value="PROTEIN_KINASE_ST"/>
    <property type="match status" value="1"/>
</dbReference>
<evidence type="ECO:0000259" key="21">
    <source>
        <dbReference type="PROSITE" id="PS50011"/>
    </source>
</evidence>
<dbReference type="InterPro" id="IPR008271">
    <property type="entry name" value="Ser/Thr_kinase_AS"/>
</dbReference>
<protein>
    <recommendedName>
        <fullName evidence="2">non-specific serine/threonine protein kinase</fullName>
        <ecNumber evidence="2">2.7.11.1</ecNumber>
    </recommendedName>
</protein>
<evidence type="ECO:0000256" key="13">
    <source>
        <dbReference type="ARBA" id="ARBA00022989"/>
    </source>
</evidence>
<evidence type="ECO:0000256" key="15">
    <source>
        <dbReference type="ARBA" id="ARBA00023170"/>
    </source>
</evidence>
<dbReference type="SUPFAM" id="SSF56112">
    <property type="entry name" value="Protein kinase-like (PK-like)"/>
    <property type="match status" value="1"/>
</dbReference>
<comment type="catalytic activity">
    <reaction evidence="16">
        <text>L-threonyl-[protein] + ATP = O-phospho-L-threonyl-[protein] + ADP + H(+)</text>
        <dbReference type="Rhea" id="RHEA:46608"/>
        <dbReference type="Rhea" id="RHEA-COMP:11060"/>
        <dbReference type="Rhea" id="RHEA-COMP:11605"/>
        <dbReference type="ChEBI" id="CHEBI:15378"/>
        <dbReference type="ChEBI" id="CHEBI:30013"/>
        <dbReference type="ChEBI" id="CHEBI:30616"/>
        <dbReference type="ChEBI" id="CHEBI:61977"/>
        <dbReference type="ChEBI" id="CHEBI:456216"/>
        <dbReference type="EC" id="2.7.11.1"/>
    </reaction>
</comment>
<accession>A0AAV5KRW3</accession>
<dbReference type="PROSITE" id="PS00107">
    <property type="entry name" value="PROTEIN_KINASE_ATP"/>
    <property type="match status" value="1"/>
</dbReference>
<dbReference type="EC" id="2.7.11.1" evidence="2"/>
<evidence type="ECO:0000256" key="17">
    <source>
        <dbReference type="ARBA" id="ARBA00048679"/>
    </source>
</evidence>
<evidence type="ECO:0000256" key="6">
    <source>
        <dbReference type="ARBA" id="ARBA00022679"/>
    </source>
</evidence>
<sequence length="891" mass="100611">MTAGKTLVFKPWAWAVFILAVLMVGLCAGHDKHVEPRKLVTTIGRPGSISIDCGVNEGYPDELSGIYYSSDSDFVTAGENKPVTSDKDIATHPQLGKMLNTLRSFPEGKKNCYTLKPEHGKGHHYMVRVFFNYANYDGLRKPPTFEVYLGVNHWITVPLENGHWYWNYEIIQFLWTDTIDVCLVNIGSGVPIIAGLELRLLNDSIYQIESRVLQKVDRWDMIYHEFETTRYKDDVYDRVWFHQTFPKARLIQNMENIDIQASNNNYGIPTEVLRMATQPLNGWNSLNYSYIMLPEDSSRELYVYFHFAEIVNTTKGQLREIFITLNGVKLAPITLEYLKPQSIGPQNFSMKGYVNFSIDATVESNLPPLLNAFEIYMDVNFSESPTNAMDVDAIKDIKQTYKISRDDWQGDPCVPKRYVWSGLYCSSGNSPRIISLNLRSSNLQGIISSSFFNLTALETLDLSNNELMGPVPEFLAQLPNLKVLYLSGNKLKGQIPLALKEKSNKGTLQLSLDENPDLCRTDACENNNKRVVLPIVASTVSIVALLIFLSVLLIICKIKKRRQKGAKLKEEQSMKSKNRTFTYSQIADITSNFTMVIGEGGFGKVYLGTLTDGTHVAVKVLSSSSKQGYREFRAEAQLLMIVHHKNLVSLVGYCDEDDNKALVYEYMANGNLRQHLSDGNRNILSWIKRLQIAVDAAHGLEYLHNGCRPPIVHRDLKTSNILLTENIQAKLADFGLSRAFSTEFASHISTSLAGTPGYLDPEFHSLGVINKKSDVYSFGIVLLELVCGQPVITRGEERNHIIEWINPLIERGDIQRIIDPRLQGEFNMNAAWKVVEIAMSCVLPIGIKRPDMSHVVSELKECLDLEMGSTETQRMESQRLNNSLEITPLAR</sequence>
<evidence type="ECO:0000256" key="11">
    <source>
        <dbReference type="ARBA" id="ARBA00022777"/>
    </source>
</evidence>
<evidence type="ECO:0000256" key="4">
    <source>
        <dbReference type="ARBA" id="ARBA00022553"/>
    </source>
</evidence>
<dbReference type="InterPro" id="IPR001245">
    <property type="entry name" value="Ser-Thr/Tyr_kinase_cat_dom"/>
</dbReference>
<feature type="signal peptide" evidence="20">
    <location>
        <begin position="1"/>
        <end position="29"/>
    </location>
</feature>
<dbReference type="GO" id="GO:0016020">
    <property type="term" value="C:membrane"/>
    <property type="evidence" value="ECO:0007669"/>
    <property type="project" value="UniProtKB-SubCell"/>
</dbReference>
<dbReference type="InterPro" id="IPR017441">
    <property type="entry name" value="Protein_kinase_ATP_BS"/>
</dbReference>
<dbReference type="PROSITE" id="PS50011">
    <property type="entry name" value="PROTEIN_KINASE_DOM"/>
    <property type="match status" value="1"/>
</dbReference>
<evidence type="ECO:0000256" key="20">
    <source>
        <dbReference type="SAM" id="SignalP"/>
    </source>
</evidence>
<evidence type="ECO:0000256" key="7">
    <source>
        <dbReference type="ARBA" id="ARBA00022692"/>
    </source>
</evidence>
<evidence type="ECO:0000256" key="1">
    <source>
        <dbReference type="ARBA" id="ARBA00004167"/>
    </source>
</evidence>
<keyword evidence="9" id="KW-0677">Repeat</keyword>
<dbReference type="FunFam" id="3.80.10.10:FF:000129">
    <property type="entry name" value="Leucine-rich repeat receptor-like kinase"/>
    <property type="match status" value="1"/>
</dbReference>
<evidence type="ECO:0000256" key="3">
    <source>
        <dbReference type="ARBA" id="ARBA00022527"/>
    </source>
</evidence>
<evidence type="ECO:0000313" key="23">
    <source>
        <dbReference type="Proteomes" id="UP001054252"/>
    </source>
</evidence>
<name>A0AAV5KRW3_9ROSI</name>
<dbReference type="Gene3D" id="3.80.10.10">
    <property type="entry name" value="Ribonuclease Inhibitor"/>
    <property type="match status" value="1"/>
</dbReference>
<dbReference type="Pfam" id="PF13855">
    <property type="entry name" value="LRR_8"/>
    <property type="match status" value="1"/>
</dbReference>
<evidence type="ECO:0000256" key="2">
    <source>
        <dbReference type="ARBA" id="ARBA00012513"/>
    </source>
</evidence>
<keyword evidence="8 20" id="KW-0732">Signal</keyword>
<dbReference type="PANTHER" id="PTHR45631">
    <property type="entry name" value="OS07G0107800 PROTEIN-RELATED"/>
    <property type="match status" value="1"/>
</dbReference>
<dbReference type="Gene3D" id="3.30.200.20">
    <property type="entry name" value="Phosphorylase Kinase, domain 1"/>
    <property type="match status" value="1"/>
</dbReference>
<feature type="transmembrane region" description="Helical" evidence="19">
    <location>
        <begin position="531"/>
        <end position="555"/>
    </location>
</feature>
<gene>
    <name evidence="22" type="ORF">SLEP1_g36411</name>
</gene>
<dbReference type="InterPro" id="IPR011009">
    <property type="entry name" value="Kinase-like_dom_sf"/>
</dbReference>
<comment type="caution">
    <text evidence="22">The sequence shown here is derived from an EMBL/GenBank/DDBJ whole genome shotgun (WGS) entry which is preliminary data.</text>
</comment>
<keyword evidence="14 19" id="KW-0472">Membrane</keyword>
<evidence type="ECO:0000256" key="12">
    <source>
        <dbReference type="ARBA" id="ARBA00022840"/>
    </source>
</evidence>
<dbReference type="FunFam" id="3.30.200.20:FF:000394">
    <property type="entry name" value="Leucine-rich repeat receptor-like protein kinase"/>
    <property type="match status" value="1"/>
</dbReference>
<dbReference type="EMBL" id="BPVZ01000074">
    <property type="protein sequence ID" value="GKV27217.1"/>
    <property type="molecule type" value="Genomic_DNA"/>
</dbReference>
<feature type="binding site" evidence="18">
    <location>
        <position position="619"/>
    </location>
    <ligand>
        <name>ATP</name>
        <dbReference type="ChEBI" id="CHEBI:30616"/>
    </ligand>
</feature>
<dbReference type="Gene3D" id="1.10.510.10">
    <property type="entry name" value="Transferase(Phosphotransferase) domain 1"/>
    <property type="match status" value="1"/>
</dbReference>
<comment type="catalytic activity">
    <reaction evidence="17">
        <text>L-seryl-[protein] + ATP = O-phospho-L-seryl-[protein] + ADP + H(+)</text>
        <dbReference type="Rhea" id="RHEA:17989"/>
        <dbReference type="Rhea" id="RHEA-COMP:9863"/>
        <dbReference type="Rhea" id="RHEA-COMP:11604"/>
        <dbReference type="ChEBI" id="CHEBI:15378"/>
        <dbReference type="ChEBI" id="CHEBI:29999"/>
        <dbReference type="ChEBI" id="CHEBI:30616"/>
        <dbReference type="ChEBI" id="CHEBI:83421"/>
        <dbReference type="ChEBI" id="CHEBI:456216"/>
        <dbReference type="EC" id="2.7.11.1"/>
    </reaction>
</comment>
<evidence type="ECO:0000256" key="5">
    <source>
        <dbReference type="ARBA" id="ARBA00022614"/>
    </source>
</evidence>
<reference evidence="22 23" key="1">
    <citation type="journal article" date="2021" name="Commun. Biol.">
        <title>The genome of Shorea leprosula (Dipterocarpaceae) highlights the ecological relevance of drought in aseasonal tropical rainforests.</title>
        <authorList>
            <person name="Ng K.K.S."/>
            <person name="Kobayashi M.J."/>
            <person name="Fawcett J.A."/>
            <person name="Hatakeyama M."/>
            <person name="Paape T."/>
            <person name="Ng C.H."/>
            <person name="Ang C.C."/>
            <person name="Tnah L.H."/>
            <person name="Lee C.T."/>
            <person name="Nishiyama T."/>
            <person name="Sese J."/>
            <person name="O'Brien M.J."/>
            <person name="Copetti D."/>
            <person name="Mohd Noor M.I."/>
            <person name="Ong R.C."/>
            <person name="Putra M."/>
            <person name="Sireger I.Z."/>
            <person name="Indrioko S."/>
            <person name="Kosugi Y."/>
            <person name="Izuno A."/>
            <person name="Isagi Y."/>
            <person name="Lee S.L."/>
            <person name="Shimizu K.K."/>
        </authorList>
    </citation>
    <scope>NUCLEOTIDE SEQUENCE [LARGE SCALE GENOMIC DNA]</scope>
    <source>
        <strain evidence="22">214</strain>
    </source>
</reference>
<organism evidence="22 23">
    <name type="scientific">Rubroshorea leprosula</name>
    <dbReference type="NCBI Taxonomy" id="152421"/>
    <lineage>
        <taxon>Eukaryota</taxon>
        <taxon>Viridiplantae</taxon>
        <taxon>Streptophyta</taxon>
        <taxon>Embryophyta</taxon>
        <taxon>Tracheophyta</taxon>
        <taxon>Spermatophyta</taxon>
        <taxon>Magnoliopsida</taxon>
        <taxon>eudicotyledons</taxon>
        <taxon>Gunneridae</taxon>
        <taxon>Pentapetalae</taxon>
        <taxon>rosids</taxon>
        <taxon>malvids</taxon>
        <taxon>Malvales</taxon>
        <taxon>Dipterocarpaceae</taxon>
        <taxon>Rubroshorea</taxon>
    </lineage>
</organism>
<proteinExistence type="predicted"/>
<feature type="chain" id="PRO_5043921443" description="non-specific serine/threonine protein kinase" evidence="20">
    <location>
        <begin position="30"/>
        <end position="891"/>
    </location>
</feature>
<evidence type="ECO:0000256" key="9">
    <source>
        <dbReference type="ARBA" id="ARBA00022737"/>
    </source>
</evidence>
<dbReference type="SUPFAM" id="SSF52058">
    <property type="entry name" value="L domain-like"/>
    <property type="match status" value="1"/>
</dbReference>
<feature type="domain" description="Protein kinase" evidence="21">
    <location>
        <begin position="591"/>
        <end position="891"/>
    </location>
</feature>
<keyword evidence="23" id="KW-1185">Reference proteome</keyword>
<dbReference type="Pfam" id="PF12819">
    <property type="entry name" value="Malectin_like"/>
    <property type="match status" value="1"/>
</dbReference>
<keyword evidence="13 19" id="KW-1133">Transmembrane helix</keyword>
<keyword evidence="4" id="KW-0597">Phosphoprotein</keyword>